<accession>A0AAV9NRA7</accession>
<keyword evidence="3" id="KW-1185">Reference proteome</keyword>
<evidence type="ECO:0008006" key="4">
    <source>
        <dbReference type="Google" id="ProtNLM"/>
    </source>
</evidence>
<dbReference type="GeneID" id="89968731"/>
<organism evidence="2 3">
    <name type="scientific">Exophiala bonariae</name>
    <dbReference type="NCBI Taxonomy" id="1690606"/>
    <lineage>
        <taxon>Eukaryota</taxon>
        <taxon>Fungi</taxon>
        <taxon>Dikarya</taxon>
        <taxon>Ascomycota</taxon>
        <taxon>Pezizomycotina</taxon>
        <taxon>Eurotiomycetes</taxon>
        <taxon>Chaetothyriomycetidae</taxon>
        <taxon>Chaetothyriales</taxon>
        <taxon>Herpotrichiellaceae</taxon>
        <taxon>Exophiala</taxon>
    </lineage>
</organism>
<feature type="compositionally biased region" description="Acidic residues" evidence="1">
    <location>
        <begin position="196"/>
        <end position="207"/>
    </location>
</feature>
<evidence type="ECO:0000313" key="3">
    <source>
        <dbReference type="Proteomes" id="UP001358417"/>
    </source>
</evidence>
<gene>
    <name evidence="2" type="ORF">LTR84_000509</name>
</gene>
<feature type="compositionally biased region" description="Acidic residues" evidence="1">
    <location>
        <begin position="74"/>
        <end position="85"/>
    </location>
</feature>
<dbReference type="RefSeq" id="XP_064711999.1">
    <property type="nucleotide sequence ID" value="XM_064844139.1"/>
</dbReference>
<feature type="region of interest" description="Disordered" evidence="1">
    <location>
        <begin position="64"/>
        <end position="209"/>
    </location>
</feature>
<proteinExistence type="predicted"/>
<feature type="compositionally biased region" description="Basic and acidic residues" evidence="1">
    <location>
        <begin position="183"/>
        <end position="195"/>
    </location>
</feature>
<feature type="compositionally biased region" description="Basic and acidic residues" evidence="1">
    <location>
        <begin position="157"/>
        <end position="168"/>
    </location>
</feature>
<reference evidence="2 3" key="1">
    <citation type="submission" date="2023-08" db="EMBL/GenBank/DDBJ databases">
        <title>Black Yeasts Isolated from many extreme environments.</title>
        <authorList>
            <person name="Coleine C."/>
            <person name="Stajich J.E."/>
            <person name="Selbmann L."/>
        </authorList>
    </citation>
    <scope>NUCLEOTIDE SEQUENCE [LARGE SCALE GENOMIC DNA]</scope>
    <source>
        <strain evidence="2 3">CCFEE 5792</strain>
    </source>
</reference>
<evidence type="ECO:0000313" key="2">
    <source>
        <dbReference type="EMBL" id="KAK5064675.1"/>
    </source>
</evidence>
<name>A0AAV9NRA7_9EURO</name>
<sequence>MPPKANKVAEDGTTAAIKVFLSVMKNCESVKPAWDSVAKEIGIGYGKNAASKFKGLVEKHGYKFEGGRVTLPDGEGDGEVDDDNDPATAAPSPALKSTKASKTRKSTTNKRKAAAVKDDTADEAPTKPAKKARKAASKDETTDEKPAKPATKTKKMAPKDDTAHEEPAKATTKSKKAAPKSDVAVKNEETVKNEADDQASEEGDDDDAKAKVETKVALVDVSDSSLLTPEEAADMV</sequence>
<evidence type="ECO:0000256" key="1">
    <source>
        <dbReference type="SAM" id="MobiDB-lite"/>
    </source>
</evidence>
<dbReference type="Proteomes" id="UP001358417">
    <property type="component" value="Unassembled WGS sequence"/>
</dbReference>
<comment type="caution">
    <text evidence="2">The sequence shown here is derived from an EMBL/GenBank/DDBJ whole genome shotgun (WGS) entry which is preliminary data.</text>
</comment>
<feature type="compositionally biased region" description="Basic and acidic residues" evidence="1">
    <location>
        <begin position="136"/>
        <end position="147"/>
    </location>
</feature>
<feature type="compositionally biased region" description="Basic residues" evidence="1">
    <location>
        <begin position="99"/>
        <end position="114"/>
    </location>
</feature>
<dbReference type="AlphaFoldDB" id="A0AAV9NRA7"/>
<dbReference type="EMBL" id="JAVRRD010000001">
    <property type="protein sequence ID" value="KAK5064675.1"/>
    <property type="molecule type" value="Genomic_DNA"/>
</dbReference>
<protein>
    <recommendedName>
        <fullName evidence="4">Histone H1</fullName>
    </recommendedName>
</protein>